<dbReference type="InterPro" id="IPR048846">
    <property type="entry name" value="PaaX-like_central"/>
</dbReference>
<evidence type="ECO:0000313" key="3">
    <source>
        <dbReference type="Proteomes" id="UP000033945"/>
    </source>
</evidence>
<dbReference type="EMBL" id="LCIT01000006">
    <property type="protein sequence ID" value="KKT63142.1"/>
    <property type="molecule type" value="Genomic_DNA"/>
</dbReference>
<organism evidence="2 3">
    <name type="scientific">Candidatus Giovannonibacteria bacterium GW2011_GWA2_44_26</name>
    <dbReference type="NCBI Taxonomy" id="1618648"/>
    <lineage>
        <taxon>Bacteria</taxon>
        <taxon>Candidatus Giovannoniibacteriota</taxon>
    </lineage>
</organism>
<evidence type="ECO:0000259" key="1">
    <source>
        <dbReference type="Pfam" id="PF20803"/>
    </source>
</evidence>
<sequence length="186" mass="21961">MRKEGSIGPTAQKVLLLLLRGLALYLTYSPKKQFRIIKQIGAEWKNIDRRALYYAIKSLYQNQLIDERENANGTVTLRLTQNGKAKALTYNLDDIKIPVMKRWDKKWRIILFDIPEKHKKARDALARVLKNIGCRQFQKSVFVHPFECRNEIDFVIESFSMRPYVRFIVADSIDNELHLKKYFDLL</sequence>
<dbReference type="Proteomes" id="UP000033945">
    <property type="component" value="Unassembled WGS sequence"/>
</dbReference>
<comment type="caution">
    <text evidence="2">The sequence shown here is derived from an EMBL/GenBank/DDBJ whole genome shotgun (WGS) entry which is preliminary data.</text>
</comment>
<gene>
    <name evidence="2" type="ORF">UW55_C0006G0011</name>
</gene>
<protein>
    <submittedName>
        <fullName evidence="2">Transcriptional regulator, PaaX family</fullName>
    </submittedName>
</protein>
<feature type="domain" description="Transcriptional repressor PaaX-like central Cas2-like" evidence="1">
    <location>
        <begin position="101"/>
        <end position="174"/>
    </location>
</feature>
<accession>A0A0G1L3H1</accession>
<reference evidence="2 3" key="1">
    <citation type="journal article" date="2015" name="Nature">
        <title>rRNA introns, odd ribosomes, and small enigmatic genomes across a large radiation of phyla.</title>
        <authorList>
            <person name="Brown C.T."/>
            <person name="Hug L.A."/>
            <person name="Thomas B.C."/>
            <person name="Sharon I."/>
            <person name="Castelle C.J."/>
            <person name="Singh A."/>
            <person name="Wilkins M.J."/>
            <person name="Williams K.H."/>
            <person name="Banfield J.F."/>
        </authorList>
    </citation>
    <scope>NUCLEOTIDE SEQUENCE [LARGE SCALE GENOMIC DNA]</scope>
</reference>
<dbReference type="SUPFAM" id="SSF143430">
    <property type="entry name" value="TTP0101/SSO1404-like"/>
    <property type="match status" value="1"/>
</dbReference>
<proteinExistence type="predicted"/>
<evidence type="ECO:0000313" key="2">
    <source>
        <dbReference type="EMBL" id="KKT63142.1"/>
    </source>
</evidence>
<dbReference type="SUPFAM" id="SSF46785">
    <property type="entry name" value="Winged helix' DNA-binding domain"/>
    <property type="match status" value="1"/>
</dbReference>
<name>A0A0G1L3H1_9BACT</name>
<dbReference type="AlphaFoldDB" id="A0A0G1L3H1"/>
<dbReference type="Gene3D" id="3.30.70.2650">
    <property type="match status" value="1"/>
</dbReference>
<dbReference type="Pfam" id="PF20803">
    <property type="entry name" value="PaaX_M"/>
    <property type="match status" value="1"/>
</dbReference>
<dbReference type="InterPro" id="IPR036390">
    <property type="entry name" value="WH_DNA-bd_sf"/>
</dbReference>